<dbReference type="Gene3D" id="1.20.810.10">
    <property type="entry name" value="Cytochrome Bc1 Complex, Chain C"/>
    <property type="match status" value="1"/>
</dbReference>
<feature type="region of interest" description="Disordered" evidence="6">
    <location>
        <begin position="211"/>
        <end position="235"/>
    </location>
</feature>
<evidence type="ECO:0000259" key="8">
    <source>
        <dbReference type="PROSITE" id="PS51002"/>
    </source>
</evidence>
<evidence type="ECO:0000256" key="5">
    <source>
        <dbReference type="ARBA" id="ARBA00029568"/>
    </source>
</evidence>
<dbReference type="PANTHER" id="PTHR19271">
    <property type="entry name" value="CYTOCHROME B"/>
    <property type="match status" value="1"/>
</dbReference>
<evidence type="ECO:0000313" key="9">
    <source>
        <dbReference type="EMBL" id="BCJ35429.1"/>
    </source>
</evidence>
<evidence type="ECO:0000256" key="3">
    <source>
        <dbReference type="ARBA" id="ARBA00016116"/>
    </source>
</evidence>
<accession>A0A7R7DPJ1</accession>
<dbReference type="PROSITE" id="PS51002">
    <property type="entry name" value="CYTB_NTER"/>
    <property type="match status" value="1"/>
</dbReference>
<evidence type="ECO:0000256" key="7">
    <source>
        <dbReference type="SAM" id="Phobius"/>
    </source>
</evidence>
<dbReference type="GO" id="GO:0016020">
    <property type="term" value="C:membrane"/>
    <property type="evidence" value="ECO:0007669"/>
    <property type="project" value="InterPro"/>
</dbReference>
<feature type="transmembrane region" description="Helical" evidence="7">
    <location>
        <begin position="91"/>
        <end position="108"/>
    </location>
</feature>
<evidence type="ECO:0000313" key="10">
    <source>
        <dbReference type="Proteomes" id="UP000611640"/>
    </source>
</evidence>
<keyword evidence="10" id="KW-1185">Reference proteome</keyword>
<comment type="catalytic activity">
    <reaction evidence="4">
        <text>a quinol + 2 Fe(III)-[cytochrome c](out) = a quinone + 2 Fe(II)-[cytochrome c](out) + 2 H(+)(out)</text>
        <dbReference type="Rhea" id="RHEA:11484"/>
        <dbReference type="Rhea" id="RHEA-COMP:10350"/>
        <dbReference type="Rhea" id="RHEA-COMP:14399"/>
        <dbReference type="ChEBI" id="CHEBI:15378"/>
        <dbReference type="ChEBI" id="CHEBI:24646"/>
        <dbReference type="ChEBI" id="CHEBI:29033"/>
        <dbReference type="ChEBI" id="CHEBI:29034"/>
        <dbReference type="ChEBI" id="CHEBI:132124"/>
        <dbReference type="EC" id="7.1.1.8"/>
    </reaction>
</comment>
<reference evidence="9 10" key="1">
    <citation type="submission" date="2020-08" db="EMBL/GenBank/DDBJ databases">
        <title>Whole genome shotgun sequence of Actinocatenispora thailandica NBRC 105041.</title>
        <authorList>
            <person name="Komaki H."/>
            <person name="Tamura T."/>
        </authorList>
    </citation>
    <scope>NUCLEOTIDE SEQUENCE [LARGE SCALE GENOMIC DNA]</scope>
    <source>
        <strain evidence="9 10">NBRC 105041</strain>
    </source>
</reference>
<dbReference type="GO" id="GO:0008121">
    <property type="term" value="F:quinol-cytochrome-c reductase activity"/>
    <property type="evidence" value="ECO:0007669"/>
    <property type="project" value="UniProtKB-EC"/>
</dbReference>
<sequence length="235" mass="25726">MSEASDRGPAAPVGSRPGWTGTLRRGLTRLLPPDRLLPDKQPAYVTSWIYVFGVLTLSALIVALLSGGVLALKGPAWWHYSATGHFVNSTHLWSVELFFAFMVIHLWGKFFMAAWRGRRALTWITGVLAFVGSIGTAFTGYLTQQNFDSQWISTQAKDGLNSVGVGAFFNVTDFGQMLMWHIVLLPAILAVLAALHILLVRIRGVVEPLPDARGRRPSTPRPADADRSPNGSDDD</sequence>
<name>A0A7R7DPJ1_9ACTN</name>
<dbReference type="Pfam" id="PF13631">
    <property type="entry name" value="Cytochrom_B_N_2"/>
    <property type="match status" value="1"/>
</dbReference>
<evidence type="ECO:0000256" key="6">
    <source>
        <dbReference type="SAM" id="MobiDB-lite"/>
    </source>
</evidence>
<proteinExistence type="predicted"/>
<dbReference type="KEGG" id="atl:Athai_29320"/>
<dbReference type="AlphaFoldDB" id="A0A7R7DPJ1"/>
<dbReference type="RefSeq" id="WP_203961962.1">
    <property type="nucleotide sequence ID" value="NZ_AP023355.1"/>
</dbReference>
<dbReference type="GO" id="GO:0022904">
    <property type="term" value="P:respiratory electron transport chain"/>
    <property type="evidence" value="ECO:0007669"/>
    <property type="project" value="InterPro"/>
</dbReference>
<feature type="transmembrane region" description="Helical" evidence="7">
    <location>
        <begin position="120"/>
        <end position="142"/>
    </location>
</feature>
<feature type="transmembrane region" description="Helical" evidence="7">
    <location>
        <begin position="178"/>
        <end position="200"/>
    </location>
</feature>
<gene>
    <name evidence="9" type="ORF">Athai_29320</name>
</gene>
<keyword evidence="7" id="KW-0472">Membrane</keyword>
<feature type="transmembrane region" description="Helical" evidence="7">
    <location>
        <begin position="48"/>
        <end position="71"/>
    </location>
</feature>
<dbReference type="InterPro" id="IPR027387">
    <property type="entry name" value="Cytb/b6-like_sf"/>
</dbReference>
<keyword evidence="7" id="KW-0812">Transmembrane</keyword>
<dbReference type="Proteomes" id="UP000611640">
    <property type="component" value="Chromosome"/>
</dbReference>
<feature type="domain" description="Cytochrome b/b6 N-terminal region profile" evidence="8">
    <location>
        <begin position="23"/>
        <end position="209"/>
    </location>
</feature>
<comment type="cofactor">
    <cofactor evidence="1">
        <name>heme</name>
        <dbReference type="ChEBI" id="CHEBI:30413"/>
    </cofactor>
</comment>
<dbReference type="PANTHER" id="PTHR19271:SF16">
    <property type="entry name" value="CYTOCHROME B"/>
    <property type="match status" value="1"/>
</dbReference>
<evidence type="ECO:0000256" key="1">
    <source>
        <dbReference type="ARBA" id="ARBA00001971"/>
    </source>
</evidence>
<feature type="region of interest" description="Disordered" evidence="6">
    <location>
        <begin position="1"/>
        <end position="20"/>
    </location>
</feature>
<dbReference type="InterPro" id="IPR016174">
    <property type="entry name" value="Di-haem_cyt_TM"/>
</dbReference>
<protein>
    <recommendedName>
        <fullName evidence="3">Cytochrome bc1 complex cytochrome b subunit</fullName>
        <ecNumber evidence="2">7.1.1.8</ecNumber>
    </recommendedName>
    <alternativeName>
        <fullName evidence="5">Cytochrome bc1 reductase complex subunit QcrB</fullName>
    </alternativeName>
</protein>
<evidence type="ECO:0000256" key="2">
    <source>
        <dbReference type="ARBA" id="ARBA00012951"/>
    </source>
</evidence>
<evidence type="ECO:0000256" key="4">
    <source>
        <dbReference type="ARBA" id="ARBA00029351"/>
    </source>
</evidence>
<dbReference type="InterPro" id="IPR005797">
    <property type="entry name" value="Cyt_b/b6_N"/>
</dbReference>
<organism evidence="9 10">
    <name type="scientific">Actinocatenispora thailandica</name>
    <dbReference type="NCBI Taxonomy" id="227318"/>
    <lineage>
        <taxon>Bacteria</taxon>
        <taxon>Bacillati</taxon>
        <taxon>Actinomycetota</taxon>
        <taxon>Actinomycetes</taxon>
        <taxon>Micromonosporales</taxon>
        <taxon>Micromonosporaceae</taxon>
        <taxon>Actinocatenispora</taxon>
    </lineage>
</organism>
<dbReference type="SUPFAM" id="SSF81342">
    <property type="entry name" value="Transmembrane di-heme cytochromes"/>
    <property type="match status" value="1"/>
</dbReference>
<keyword evidence="7" id="KW-1133">Transmembrane helix</keyword>
<dbReference type="GO" id="GO:0016491">
    <property type="term" value="F:oxidoreductase activity"/>
    <property type="evidence" value="ECO:0007669"/>
    <property type="project" value="InterPro"/>
</dbReference>
<dbReference type="EC" id="7.1.1.8" evidence="2"/>
<dbReference type="EMBL" id="AP023355">
    <property type="protein sequence ID" value="BCJ35429.1"/>
    <property type="molecule type" value="Genomic_DNA"/>
</dbReference>